<dbReference type="EMBL" id="CAJNOQ010068091">
    <property type="protein sequence ID" value="CAF1682903.1"/>
    <property type="molecule type" value="Genomic_DNA"/>
</dbReference>
<keyword evidence="3" id="KW-1185">Reference proteome</keyword>
<reference evidence="1" key="1">
    <citation type="submission" date="2021-02" db="EMBL/GenBank/DDBJ databases">
        <authorList>
            <person name="Nowell W R."/>
        </authorList>
    </citation>
    <scope>NUCLEOTIDE SEQUENCE</scope>
</reference>
<dbReference type="EMBL" id="CAJOBC010158502">
    <property type="protein sequence ID" value="CAF4691888.1"/>
    <property type="molecule type" value="Genomic_DNA"/>
</dbReference>
<sequence>MRAQSKILAIRCADRSHIVCIEEFIRGYVQALAEVDFISFAQRDELYSQITEAV</sequence>
<gene>
    <name evidence="1" type="ORF">GPM918_LOCUS46654</name>
    <name evidence="2" type="ORF">SRO942_LOCUS51258</name>
</gene>
<name>A0A816H990_9BILA</name>
<dbReference type="Proteomes" id="UP000681722">
    <property type="component" value="Unassembled WGS sequence"/>
</dbReference>
<protein>
    <submittedName>
        <fullName evidence="1">Uncharacterized protein</fullName>
    </submittedName>
</protein>
<comment type="caution">
    <text evidence="1">The sequence shown here is derived from an EMBL/GenBank/DDBJ whole genome shotgun (WGS) entry which is preliminary data.</text>
</comment>
<proteinExistence type="predicted"/>
<evidence type="ECO:0000313" key="1">
    <source>
        <dbReference type="EMBL" id="CAF1682903.1"/>
    </source>
</evidence>
<feature type="non-terminal residue" evidence="1">
    <location>
        <position position="54"/>
    </location>
</feature>
<dbReference type="Proteomes" id="UP000663829">
    <property type="component" value="Unassembled WGS sequence"/>
</dbReference>
<evidence type="ECO:0000313" key="3">
    <source>
        <dbReference type="Proteomes" id="UP000663829"/>
    </source>
</evidence>
<organism evidence="1 3">
    <name type="scientific">Didymodactylos carnosus</name>
    <dbReference type="NCBI Taxonomy" id="1234261"/>
    <lineage>
        <taxon>Eukaryota</taxon>
        <taxon>Metazoa</taxon>
        <taxon>Spiralia</taxon>
        <taxon>Gnathifera</taxon>
        <taxon>Rotifera</taxon>
        <taxon>Eurotatoria</taxon>
        <taxon>Bdelloidea</taxon>
        <taxon>Philodinida</taxon>
        <taxon>Philodinidae</taxon>
        <taxon>Didymodactylos</taxon>
    </lineage>
</organism>
<dbReference type="AlphaFoldDB" id="A0A816H990"/>
<accession>A0A816H990</accession>
<evidence type="ECO:0000313" key="2">
    <source>
        <dbReference type="EMBL" id="CAF4691888.1"/>
    </source>
</evidence>